<dbReference type="KEGG" id="dti:Desti_4425"/>
<keyword evidence="1" id="KW-1133">Transmembrane helix</keyword>
<accession>I4CBW6</accession>
<dbReference type="STRING" id="706587.Desti_4425"/>
<reference evidence="3" key="1">
    <citation type="submission" date="2012-06" db="EMBL/GenBank/DDBJ databases">
        <title>Complete sequence of chromosome of Desulfomonile tiedjei DSM 6799.</title>
        <authorList>
            <person name="Lucas S."/>
            <person name="Copeland A."/>
            <person name="Lapidus A."/>
            <person name="Glavina del Rio T."/>
            <person name="Dalin E."/>
            <person name="Tice H."/>
            <person name="Bruce D."/>
            <person name="Goodwin L."/>
            <person name="Pitluck S."/>
            <person name="Peters L."/>
            <person name="Ovchinnikova G."/>
            <person name="Zeytun A."/>
            <person name="Lu M."/>
            <person name="Kyrpides N."/>
            <person name="Mavromatis K."/>
            <person name="Ivanova N."/>
            <person name="Brettin T."/>
            <person name="Detter J.C."/>
            <person name="Han C."/>
            <person name="Larimer F."/>
            <person name="Land M."/>
            <person name="Hauser L."/>
            <person name="Markowitz V."/>
            <person name="Cheng J.-F."/>
            <person name="Hugenholtz P."/>
            <person name="Woyke T."/>
            <person name="Wu D."/>
            <person name="Spring S."/>
            <person name="Schroeder M."/>
            <person name="Brambilla E."/>
            <person name="Klenk H.-P."/>
            <person name="Eisen J.A."/>
        </authorList>
    </citation>
    <scope>NUCLEOTIDE SEQUENCE [LARGE SCALE GENOMIC DNA]</scope>
    <source>
        <strain evidence="3">ATCC 49306 / DSM 6799 / DCB-1</strain>
    </source>
</reference>
<evidence type="ECO:0000313" key="2">
    <source>
        <dbReference type="EMBL" id="AFM27057.1"/>
    </source>
</evidence>
<evidence type="ECO:0000313" key="3">
    <source>
        <dbReference type="Proteomes" id="UP000006055"/>
    </source>
</evidence>
<keyword evidence="1" id="KW-0472">Membrane</keyword>
<keyword evidence="3" id="KW-1185">Reference proteome</keyword>
<keyword evidence="1" id="KW-0812">Transmembrane</keyword>
<dbReference type="Proteomes" id="UP000006055">
    <property type="component" value="Chromosome"/>
</dbReference>
<protein>
    <recommendedName>
        <fullName evidence="4">DUF3859 domain-containing protein</fullName>
    </recommendedName>
</protein>
<dbReference type="RefSeq" id="WP_014812172.1">
    <property type="nucleotide sequence ID" value="NC_018025.1"/>
</dbReference>
<feature type="transmembrane region" description="Helical" evidence="1">
    <location>
        <begin position="21"/>
        <end position="43"/>
    </location>
</feature>
<dbReference type="EMBL" id="CP003360">
    <property type="protein sequence ID" value="AFM27057.1"/>
    <property type="molecule type" value="Genomic_DNA"/>
</dbReference>
<organism evidence="2 3">
    <name type="scientific">Desulfomonile tiedjei (strain ATCC 49306 / DSM 6799 / DCB-1)</name>
    <dbReference type="NCBI Taxonomy" id="706587"/>
    <lineage>
        <taxon>Bacteria</taxon>
        <taxon>Pseudomonadati</taxon>
        <taxon>Thermodesulfobacteriota</taxon>
        <taxon>Desulfomonilia</taxon>
        <taxon>Desulfomonilales</taxon>
        <taxon>Desulfomonilaceae</taxon>
        <taxon>Desulfomonile</taxon>
    </lineage>
</organism>
<proteinExistence type="predicted"/>
<gene>
    <name evidence="2" type="ordered locus">Desti_4425</name>
</gene>
<evidence type="ECO:0000256" key="1">
    <source>
        <dbReference type="SAM" id="Phobius"/>
    </source>
</evidence>
<sequence length="183" mass="21294">MIARWATGTAFRRRRQFDESIMLLSSWRFITRLTVLMICMVWLGGCGVINVGKWKGIESTAKDENYYLLKDAFLTAGSAALPKDSFDHTMNDMVTLIFIPKNEKNEYVAETRWIDPNDQEYRVIRTAFDVKREGREGLDRRKDGTPRMHAMPTRELAGHKKGLWKVALYLDDKLARRLSFSIR</sequence>
<dbReference type="AlphaFoldDB" id="I4CBW6"/>
<dbReference type="HOGENOM" id="CLU_1472953_0_0_7"/>
<name>I4CBW6_DESTA</name>
<evidence type="ECO:0008006" key="4">
    <source>
        <dbReference type="Google" id="ProtNLM"/>
    </source>
</evidence>